<gene>
    <name evidence="7" type="ORF">ENY07_12565</name>
</gene>
<organism evidence="7">
    <name type="scientific">Acidicaldus sp</name>
    <dbReference type="NCBI Taxonomy" id="1872105"/>
    <lineage>
        <taxon>Bacteria</taxon>
        <taxon>Pseudomonadati</taxon>
        <taxon>Pseudomonadota</taxon>
        <taxon>Alphaproteobacteria</taxon>
        <taxon>Acetobacterales</taxon>
        <taxon>Acetobacteraceae</taxon>
        <taxon>Acidicaldus</taxon>
    </lineage>
</organism>
<dbReference type="AlphaFoldDB" id="A0A8J4HBV5"/>
<dbReference type="PROSITE" id="PS50968">
    <property type="entry name" value="BIOTINYL_LIPOYL"/>
    <property type="match status" value="1"/>
</dbReference>
<sequence>MAPPVEIVMPKLGLTMTEGLLAEWHVQPGTRVAPGDVLFVVETEKIATDIEAPDAGEITEILIPAGASVAVGTPVARWTGATLTEPALSPSTPVMPATGASAGRIIATPLARRLARARGITLAALTGSGPHGRIKARDVPPAAPGSAAPIAETAAGEVIPLDHVRAAAARRLTQAKQDIPHFYVGVAAEIARLLTLAEEWRSLPGTPRLTLAHWVLAAIGRALLAMPEINRVWEGDGWRYLASPDIGLAVDTPRGIFAPVLHAAGHLALDALAHQTHALVARARAGKLTPDELRGGSITLSNVGMHGARFLVPIINPGQSMVLGLGAMEQLFRPDAAGTPRLCREVTLVLAADHRVFDGVAASAFLARIIAFLQQPLALLRAPNIGSH</sequence>
<dbReference type="PROSITE" id="PS51826">
    <property type="entry name" value="PSBD"/>
    <property type="match status" value="1"/>
</dbReference>
<name>A0A8J4HBV5_9PROT</name>
<proteinExistence type="inferred from homology"/>
<dbReference type="InterPro" id="IPR011053">
    <property type="entry name" value="Single_hybrid_motif"/>
</dbReference>
<dbReference type="InterPro" id="IPR000089">
    <property type="entry name" value="Biotin_lipoyl"/>
</dbReference>
<dbReference type="EC" id="2.3.1.-" evidence="4"/>
<dbReference type="InterPro" id="IPR023213">
    <property type="entry name" value="CAT-like_dom_sf"/>
</dbReference>
<evidence type="ECO:0000256" key="1">
    <source>
        <dbReference type="ARBA" id="ARBA00001938"/>
    </source>
</evidence>
<comment type="similarity">
    <text evidence="2 4">Belongs to the 2-oxoacid dehydrogenase family.</text>
</comment>
<dbReference type="Gene3D" id="2.40.50.100">
    <property type="match status" value="1"/>
</dbReference>
<comment type="caution">
    <text evidence="7">The sequence shown here is derived from an EMBL/GenBank/DDBJ whole genome shotgun (WGS) entry which is preliminary data.</text>
</comment>
<evidence type="ECO:0000256" key="4">
    <source>
        <dbReference type="RuleBase" id="RU003423"/>
    </source>
</evidence>
<dbReference type="Pfam" id="PF00364">
    <property type="entry name" value="Biotin_lipoyl"/>
    <property type="match status" value="1"/>
</dbReference>
<evidence type="ECO:0000259" key="6">
    <source>
        <dbReference type="PROSITE" id="PS51826"/>
    </source>
</evidence>
<feature type="domain" description="Peripheral subunit-binding (PSBD)" evidence="6">
    <location>
        <begin position="106"/>
        <end position="143"/>
    </location>
</feature>
<dbReference type="InterPro" id="IPR036625">
    <property type="entry name" value="E3-bd_dom_sf"/>
</dbReference>
<evidence type="ECO:0000256" key="3">
    <source>
        <dbReference type="ARBA" id="ARBA00022823"/>
    </source>
</evidence>
<reference evidence="7" key="1">
    <citation type="journal article" date="2020" name="mSystems">
        <title>Genome- and Community-Level Interaction Insights into Carbon Utilization and Element Cycling Functions of Hydrothermarchaeota in Hydrothermal Sediment.</title>
        <authorList>
            <person name="Zhou Z."/>
            <person name="Liu Y."/>
            <person name="Xu W."/>
            <person name="Pan J."/>
            <person name="Luo Z.H."/>
            <person name="Li M."/>
        </authorList>
    </citation>
    <scope>NUCLEOTIDE SEQUENCE</scope>
    <source>
        <strain evidence="7">SpSt-997</strain>
    </source>
</reference>
<dbReference type="PANTHER" id="PTHR23151:SF75">
    <property type="entry name" value="DIHYDROLIPOYLLYSINE-RESIDUE ACETYLTRANSFERASE COMPONENT 5 OF PYRUVATE DEHYDROGENASE COMPLEX, CHLOROPLASTIC"/>
    <property type="match status" value="1"/>
</dbReference>
<evidence type="ECO:0000313" key="7">
    <source>
        <dbReference type="EMBL" id="HGC44034.1"/>
    </source>
</evidence>
<dbReference type="CDD" id="cd06849">
    <property type="entry name" value="lipoyl_domain"/>
    <property type="match status" value="1"/>
</dbReference>
<accession>A0A8J4HBV5</accession>
<dbReference type="EMBL" id="DTQM01000238">
    <property type="protein sequence ID" value="HGC44034.1"/>
    <property type="molecule type" value="Genomic_DNA"/>
</dbReference>
<protein>
    <recommendedName>
        <fullName evidence="4">Dihydrolipoamide acetyltransferase component of pyruvate dehydrogenase complex</fullName>
        <ecNumber evidence="4">2.3.1.-</ecNumber>
    </recommendedName>
</protein>
<dbReference type="Gene3D" id="4.10.320.10">
    <property type="entry name" value="E3-binding domain"/>
    <property type="match status" value="1"/>
</dbReference>
<dbReference type="SUPFAM" id="SSF47005">
    <property type="entry name" value="Peripheral subunit-binding domain of 2-oxo acid dehydrogenase complex"/>
    <property type="match status" value="1"/>
</dbReference>
<dbReference type="GO" id="GO:0006086">
    <property type="term" value="P:pyruvate decarboxylation to acetyl-CoA"/>
    <property type="evidence" value="ECO:0007669"/>
    <property type="project" value="InterPro"/>
</dbReference>
<dbReference type="Pfam" id="PF00198">
    <property type="entry name" value="2-oxoacid_dh"/>
    <property type="match status" value="1"/>
</dbReference>
<keyword evidence="4" id="KW-0808">Transferase</keyword>
<dbReference type="PROSITE" id="PS00189">
    <property type="entry name" value="LIPOYL"/>
    <property type="match status" value="1"/>
</dbReference>
<dbReference type="InterPro" id="IPR001078">
    <property type="entry name" value="2-oxoacid_DH_actylTfrase"/>
</dbReference>
<keyword evidence="3 4" id="KW-0450">Lipoyl</keyword>
<dbReference type="PANTHER" id="PTHR23151">
    <property type="entry name" value="DIHYDROLIPOAMIDE ACETYL/SUCCINYL-TRANSFERASE-RELATED"/>
    <property type="match status" value="1"/>
</dbReference>
<evidence type="ECO:0000256" key="2">
    <source>
        <dbReference type="ARBA" id="ARBA00007317"/>
    </source>
</evidence>
<dbReference type="SUPFAM" id="SSF52777">
    <property type="entry name" value="CoA-dependent acyltransferases"/>
    <property type="match status" value="1"/>
</dbReference>
<dbReference type="GO" id="GO:0045254">
    <property type="term" value="C:pyruvate dehydrogenase complex"/>
    <property type="evidence" value="ECO:0007669"/>
    <property type="project" value="InterPro"/>
</dbReference>
<dbReference type="InterPro" id="IPR004167">
    <property type="entry name" value="PSBD"/>
</dbReference>
<evidence type="ECO:0000259" key="5">
    <source>
        <dbReference type="PROSITE" id="PS50968"/>
    </source>
</evidence>
<feature type="domain" description="Lipoyl-binding" evidence="5">
    <location>
        <begin position="4"/>
        <end position="79"/>
    </location>
</feature>
<dbReference type="InterPro" id="IPR003016">
    <property type="entry name" value="2-oxoA_DH_lipoyl-BS"/>
</dbReference>
<dbReference type="SUPFAM" id="SSF51230">
    <property type="entry name" value="Single hybrid motif"/>
    <property type="match status" value="1"/>
</dbReference>
<dbReference type="Pfam" id="PF02817">
    <property type="entry name" value="E3_binding"/>
    <property type="match status" value="1"/>
</dbReference>
<dbReference type="GO" id="GO:0004742">
    <property type="term" value="F:dihydrolipoyllysine-residue acetyltransferase activity"/>
    <property type="evidence" value="ECO:0007669"/>
    <property type="project" value="TreeGrafter"/>
</dbReference>
<keyword evidence="4" id="KW-0012">Acyltransferase</keyword>
<comment type="cofactor">
    <cofactor evidence="1 4">
        <name>(R)-lipoate</name>
        <dbReference type="ChEBI" id="CHEBI:83088"/>
    </cofactor>
</comment>
<dbReference type="InterPro" id="IPR045257">
    <property type="entry name" value="E2/Pdx1"/>
</dbReference>
<dbReference type="Gene3D" id="3.30.559.10">
    <property type="entry name" value="Chloramphenicol acetyltransferase-like domain"/>
    <property type="match status" value="1"/>
</dbReference>